<keyword evidence="2" id="KW-1185">Reference proteome</keyword>
<reference evidence="1 2" key="2">
    <citation type="submission" date="2024-01" db="EMBL/GenBank/DDBJ databases">
        <title>Comparative genomics of Cryptococcus and Kwoniella reveals pathogenesis evolution and contrasting modes of karyotype evolution via chromosome fusion or intercentromeric recombination.</title>
        <authorList>
            <person name="Coelho M.A."/>
            <person name="David-Palma M."/>
            <person name="Shea T."/>
            <person name="Bowers K."/>
            <person name="Mcginley-Smith S."/>
            <person name="Mohammad A.W."/>
            <person name="Gnirke A."/>
            <person name="Yurkov A.M."/>
            <person name="Nowrousian M."/>
            <person name="Sun S."/>
            <person name="Cuomo C.A."/>
            <person name="Heitman J."/>
        </authorList>
    </citation>
    <scope>NUCLEOTIDE SEQUENCE [LARGE SCALE GENOMIC DNA]</scope>
    <source>
        <strain evidence="1 2">IND107</strain>
    </source>
</reference>
<reference evidence="2" key="1">
    <citation type="submission" date="2015-01" db="EMBL/GenBank/DDBJ databases">
        <title>The Genome Sequence of Cryptococcus gattii MMRL2647.</title>
        <authorList>
            <consortium name="The Broad Institute Genomics Platform"/>
            <person name="Cuomo C."/>
            <person name="Litvintseva A."/>
            <person name="Chen Y."/>
            <person name="Heitman J."/>
            <person name="Sun S."/>
            <person name="Springer D."/>
            <person name="Dromer F."/>
            <person name="Young S."/>
            <person name="Zeng Q."/>
            <person name="Gargeya S."/>
            <person name="Abouelleil A."/>
            <person name="Alvarado L."/>
            <person name="Chapman S.B."/>
            <person name="Gainer-Dewar J."/>
            <person name="Goldberg J."/>
            <person name="Griggs A."/>
            <person name="Gujja S."/>
            <person name="Hansen M."/>
            <person name="Howarth C."/>
            <person name="Imamovic A."/>
            <person name="Larimer J."/>
            <person name="Murphy C."/>
            <person name="Naylor J."/>
            <person name="Pearson M."/>
            <person name="Priest M."/>
            <person name="Roberts A."/>
            <person name="Saif S."/>
            <person name="Shea T."/>
            <person name="Sykes S."/>
            <person name="Wortman J."/>
            <person name="Nusbaum C."/>
            <person name="Birren B."/>
        </authorList>
    </citation>
    <scope>NUCLEOTIDE SEQUENCE [LARGE SCALE GENOMIC DNA]</scope>
    <source>
        <strain evidence="2">IND107</strain>
    </source>
</reference>
<organism evidence="1 2">
    <name type="scientific">Cryptococcus tetragattii IND107</name>
    <dbReference type="NCBI Taxonomy" id="1296105"/>
    <lineage>
        <taxon>Eukaryota</taxon>
        <taxon>Fungi</taxon>
        <taxon>Dikarya</taxon>
        <taxon>Basidiomycota</taxon>
        <taxon>Agaricomycotina</taxon>
        <taxon>Tremellomycetes</taxon>
        <taxon>Tremellales</taxon>
        <taxon>Cryptococcaceae</taxon>
        <taxon>Cryptococcus</taxon>
        <taxon>Cryptococcus gattii species complex</taxon>
    </lineage>
</organism>
<name>A0ABR3BKU8_9TREE</name>
<dbReference type="GeneID" id="91992246"/>
<evidence type="ECO:0000313" key="1">
    <source>
        <dbReference type="EMBL" id="KAL0243425.1"/>
    </source>
</evidence>
<dbReference type="EMBL" id="ATAM02000010">
    <property type="protein sequence ID" value="KAL0243425.1"/>
    <property type="molecule type" value="Genomic_DNA"/>
</dbReference>
<dbReference type="Proteomes" id="UP000054399">
    <property type="component" value="Unassembled WGS sequence"/>
</dbReference>
<comment type="caution">
    <text evidence="1">The sequence shown here is derived from an EMBL/GenBank/DDBJ whole genome shotgun (WGS) entry which is preliminary data.</text>
</comment>
<evidence type="ECO:0000313" key="2">
    <source>
        <dbReference type="Proteomes" id="UP000054399"/>
    </source>
</evidence>
<gene>
    <name evidence="1" type="ORF">I308_105391</name>
</gene>
<sequence>MSNLPAVEHPIPAGSIGKTPFDCCIAAIIFLAIPLEARPHNFASTFSLLTLSSTSGDFPHLKGEKLHIKPFRII</sequence>
<dbReference type="RefSeq" id="XP_066611792.1">
    <property type="nucleotide sequence ID" value="XM_066759846.1"/>
</dbReference>
<proteinExistence type="predicted"/>
<accession>A0ABR3BKU8</accession>
<protein>
    <submittedName>
        <fullName evidence="1">Uncharacterized protein</fullName>
    </submittedName>
</protein>